<dbReference type="Proteomes" id="UP000288805">
    <property type="component" value="Unassembled WGS sequence"/>
</dbReference>
<comment type="caution">
    <text evidence="2">The sequence shown here is derived from an EMBL/GenBank/DDBJ whole genome shotgun (WGS) entry which is preliminary data.</text>
</comment>
<dbReference type="EMBL" id="QGNW01000847">
    <property type="protein sequence ID" value="RVW60722.1"/>
    <property type="molecule type" value="Genomic_DNA"/>
</dbReference>
<organism evidence="2 3">
    <name type="scientific">Vitis vinifera</name>
    <name type="common">Grape</name>
    <dbReference type="NCBI Taxonomy" id="29760"/>
    <lineage>
        <taxon>Eukaryota</taxon>
        <taxon>Viridiplantae</taxon>
        <taxon>Streptophyta</taxon>
        <taxon>Embryophyta</taxon>
        <taxon>Tracheophyta</taxon>
        <taxon>Spermatophyta</taxon>
        <taxon>Magnoliopsida</taxon>
        <taxon>eudicotyledons</taxon>
        <taxon>Gunneridae</taxon>
        <taxon>Pentapetalae</taxon>
        <taxon>rosids</taxon>
        <taxon>Vitales</taxon>
        <taxon>Vitaceae</taxon>
        <taxon>Viteae</taxon>
        <taxon>Vitis</taxon>
    </lineage>
</organism>
<dbReference type="AlphaFoldDB" id="A0A438FL48"/>
<protein>
    <submittedName>
        <fullName evidence="2">Uncharacterized protein</fullName>
    </submittedName>
</protein>
<name>A0A438FL48_VITVI</name>
<feature type="compositionally biased region" description="Basic and acidic residues" evidence="1">
    <location>
        <begin position="1"/>
        <end position="23"/>
    </location>
</feature>
<accession>A0A438FL48</accession>
<reference evidence="2 3" key="1">
    <citation type="journal article" date="2018" name="PLoS Genet.">
        <title>Population sequencing reveals clonal diversity and ancestral inbreeding in the grapevine cultivar Chardonnay.</title>
        <authorList>
            <person name="Roach M.J."/>
            <person name="Johnson D.L."/>
            <person name="Bohlmann J."/>
            <person name="van Vuuren H.J."/>
            <person name="Jones S.J."/>
            <person name="Pretorius I.S."/>
            <person name="Schmidt S.A."/>
            <person name="Borneman A.R."/>
        </authorList>
    </citation>
    <scope>NUCLEOTIDE SEQUENCE [LARGE SCALE GENOMIC DNA]</scope>
    <source>
        <strain evidence="3">cv. Chardonnay</strain>
        <tissue evidence="2">Leaf</tissue>
    </source>
</reference>
<sequence length="168" mass="18735">MSVDVDRVLSEKVHSESFSKDTDDSFETALNSHYSIDSISVGQISRPSVIGTSAFGYDGTDDGCDNVGGDVGQQQQSQYPMSPFTWTQFNDSSNETNIYPPYVISYGQPSSSTDEEYNMPSHSPSTKMSYNSYHIPYQMQGGFDISTWVNPEYPIHVETMGRTQEIYA</sequence>
<proteinExistence type="predicted"/>
<evidence type="ECO:0000256" key="1">
    <source>
        <dbReference type="SAM" id="MobiDB-lite"/>
    </source>
</evidence>
<feature type="region of interest" description="Disordered" evidence="1">
    <location>
        <begin position="1"/>
        <end position="24"/>
    </location>
</feature>
<evidence type="ECO:0000313" key="2">
    <source>
        <dbReference type="EMBL" id="RVW60722.1"/>
    </source>
</evidence>
<evidence type="ECO:0000313" key="3">
    <source>
        <dbReference type="Proteomes" id="UP000288805"/>
    </source>
</evidence>
<gene>
    <name evidence="2" type="ORF">CK203_053074</name>
</gene>